<dbReference type="OrthoDB" id="504708at2759"/>
<dbReference type="NCBIfam" id="TIGR00794">
    <property type="entry name" value="kup"/>
    <property type="match status" value="1"/>
</dbReference>
<organism evidence="13 14">
    <name type="scientific">Adiantum capillus-veneris</name>
    <name type="common">Maidenhair fern</name>
    <dbReference type="NCBI Taxonomy" id="13818"/>
    <lineage>
        <taxon>Eukaryota</taxon>
        <taxon>Viridiplantae</taxon>
        <taxon>Streptophyta</taxon>
        <taxon>Embryophyta</taxon>
        <taxon>Tracheophyta</taxon>
        <taxon>Polypodiopsida</taxon>
        <taxon>Polypodiidae</taxon>
        <taxon>Polypodiales</taxon>
        <taxon>Pteridineae</taxon>
        <taxon>Pteridaceae</taxon>
        <taxon>Vittarioideae</taxon>
        <taxon>Adiantum</taxon>
    </lineage>
</organism>
<dbReference type="PANTHER" id="PTHR30540:SF83">
    <property type="entry name" value="K+ POTASSIUM TRANSPORTER"/>
    <property type="match status" value="1"/>
</dbReference>
<feature type="domain" description="K+ potassium transporter C-terminal" evidence="12">
    <location>
        <begin position="544"/>
        <end position="802"/>
    </location>
</feature>
<accession>A0A9D4UF76</accession>
<keyword evidence="9 10" id="KW-0472">Membrane</keyword>
<keyword evidence="4 10" id="KW-0633">Potassium transport</keyword>
<dbReference type="InterPro" id="IPR003855">
    <property type="entry name" value="K+_transporter"/>
</dbReference>
<evidence type="ECO:0000259" key="11">
    <source>
        <dbReference type="Pfam" id="PF02705"/>
    </source>
</evidence>
<evidence type="ECO:0000259" key="12">
    <source>
        <dbReference type="Pfam" id="PF22776"/>
    </source>
</evidence>
<evidence type="ECO:0000313" key="14">
    <source>
        <dbReference type="Proteomes" id="UP000886520"/>
    </source>
</evidence>
<feature type="transmembrane region" description="Helical" evidence="10">
    <location>
        <begin position="282"/>
        <end position="303"/>
    </location>
</feature>
<feature type="transmembrane region" description="Helical" evidence="10">
    <location>
        <begin position="20"/>
        <end position="37"/>
    </location>
</feature>
<feature type="transmembrane region" description="Helical" evidence="10">
    <location>
        <begin position="211"/>
        <end position="227"/>
    </location>
</feature>
<evidence type="ECO:0000256" key="5">
    <source>
        <dbReference type="ARBA" id="ARBA00022692"/>
    </source>
</evidence>
<keyword evidence="8 10" id="KW-0406">Ion transport</keyword>
<dbReference type="GO" id="GO:0016020">
    <property type="term" value="C:membrane"/>
    <property type="evidence" value="ECO:0007669"/>
    <property type="project" value="UniProtKB-SubCell"/>
</dbReference>
<evidence type="ECO:0000256" key="1">
    <source>
        <dbReference type="ARBA" id="ARBA00004141"/>
    </source>
</evidence>
<evidence type="ECO:0000256" key="7">
    <source>
        <dbReference type="ARBA" id="ARBA00022989"/>
    </source>
</evidence>
<feature type="transmembrane region" description="Helical" evidence="10">
    <location>
        <begin position="436"/>
        <end position="458"/>
    </location>
</feature>
<evidence type="ECO:0000256" key="8">
    <source>
        <dbReference type="ARBA" id="ARBA00023065"/>
    </source>
</evidence>
<feature type="transmembrane region" description="Helical" evidence="10">
    <location>
        <begin position="355"/>
        <end position="379"/>
    </location>
</feature>
<keyword evidence="7 10" id="KW-1133">Transmembrane helix</keyword>
<keyword evidence="5 10" id="KW-0812">Transmembrane</keyword>
<keyword evidence="14" id="KW-1185">Reference proteome</keyword>
<dbReference type="Pfam" id="PF02705">
    <property type="entry name" value="K_trans"/>
    <property type="match status" value="1"/>
</dbReference>
<gene>
    <name evidence="13" type="ORF">GOP47_0018833</name>
</gene>
<protein>
    <recommendedName>
        <fullName evidence="10">Potassium transporter</fullName>
    </recommendedName>
</protein>
<dbReference type="Pfam" id="PF22776">
    <property type="entry name" value="K_trans_C"/>
    <property type="match status" value="1"/>
</dbReference>
<keyword evidence="3" id="KW-0813">Transport</keyword>
<dbReference type="InterPro" id="IPR053952">
    <property type="entry name" value="K_trans_C"/>
</dbReference>
<evidence type="ECO:0000256" key="4">
    <source>
        <dbReference type="ARBA" id="ARBA00022538"/>
    </source>
</evidence>
<dbReference type="Proteomes" id="UP000886520">
    <property type="component" value="Chromosome 18"/>
</dbReference>
<comment type="function">
    <text evidence="10">Potassium transporter.</text>
</comment>
<name>A0A9D4UF76_ADICA</name>
<comment type="caution">
    <text evidence="10">Lacks conserved residue(s) required for the propagation of feature annotation.</text>
</comment>
<feature type="transmembrane region" description="Helical" evidence="10">
    <location>
        <begin position="234"/>
        <end position="258"/>
    </location>
</feature>
<evidence type="ECO:0000256" key="9">
    <source>
        <dbReference type="ARBA" id="ARBA00023136"/>
    </source>
</evidence>
<feature type="transmembrane region" description="Helical" evidence="10">
    <location>
        <begin position="464"/>
        <end position="482"/>
    </location>
</feature>
<evidence type="ECO:0000256" key="2">
    <source>
        <dbReference type="ARBA" id="ARBA00008440"/>
    </source>
</evidence>
<proteinExistence type="inferred from homology"/>
<feature type="transmembrane region" description="Helical" evidence="10">
    <location>
        <begin position="72"/>
        <end position="93"/>
    </location>
</feature>
<feature type="domain" description="K+ potassium transporter integral membrane" evidence="11">
    <location>
        <begin position="27"/>
        <end position="532"/>
    </location>
</feature>
<dbReference type="InterPro" id="IPR053951">
    <property type="entry name" value="K_trans_N"/>
</dbReference>
<comment type="similarity">
    <text evidence="2 10">Belongs to the HAK/KUP transporter (TC 2.A.72.3) family.</text>
</comment>
<dbReference type="GO" id="GO:0015079">
    <property type="term" value="F:potassium ion transmembrane transporter activity"/>
    <property type="evidence" value="ECO:0007669"/>
    <property type="project" value="UniProtKB-UniRule"/>
</dbReference>
<keyword evidence="6 10" id="KW-0630">Potassium</keyword>
<evidence type="ECO:0000313" key="13">
    <source>
        <dbReference type="EMBL" id="KAI5066209.1"/>
    </source>
</evidence>
<feature type="transmembrane region" description="Helical" evidence="10">
    <location>
        <begin position="168"/>
        <end position="191"/>
    </location>
</feature>
<feature type="transmembrane region" description="Helical" evidence="10">
    <location>
        <begin position="494"/>
        <end position="513"/>
    </location>
</feature>
<evidence type="ECO:0000256" key="10">
    <source>
        <dbReference type="RuleBase" id="RU321113"/>
    </source>
</evidence>
<dbReference type="PANTHER" id="PTHR30540">
    <property type="entry name" value="OSMOTIC STRESS POTASSIUM TRANSPORTER"/>
    <property type="match status" value="1"/>
</dbReference>
<comment type="caution">
    <text evidence="13">The sequence shown here is derived from an EMBL/GenBank/DDBJ whole genome shotgun (WGS) entry which is preliminary data.</text>
</comment>
<reference evidence="13" key="1">
    <citation type="submission" date="2021-01" db="EMBL/GenBank/DDBJ databases">
        <title>Adiantum capillus-veneris genome.</title>
        <authorList>
            <person name="Fang Y."/>
            <person name="Liao Q."/>
        </authorList>
    </citation>
    <scope>NUCLEOTIDE SEQUENCE</scope>
    <source>
        <strain evidence="13">H3</strain>
        <tissue evidence="13">Leaf</tissue>
    </source>
</reference>
<dbReference type="AlphaFoldDB" id="A0A9D4UF76"/>
<evidence type="ECO:0000256" key="6">
    <source>
        <dbReference type="ARBA" id="ARBA00022958"/>
    </source>
</evidence>
<sequence>MGASDSPRDEENLHANKRQVYVAALSLAYQSLGVVYGDLSTSPLYVYKCTFSSHPRLLSVHFPAGDISEDEIFGVFSFIFWTLTLIPLLKYAFLILNVDDNGEGGTFALYSLLCRHAKLSLLPNQQQADEEVSTYKVKTYMPYRDSGIKNTRLASALSFAESNYHVRAVLLVLVLLGTCMVIGDGIVTPSISVFSAVSGINGHYVIDKQCFQVLLTCVLLVSLFSLQQYGTHRVAFLFAPVVILWLLTISSIGIYNVLKWNPTVIKAVSPHYMYKYIRLTGVQGWLSFGGIVLCLTGTEAMFANLGHFSPLSIKVAFAGGVYPCIVLSYMGQAAFLSKNPGHILQSFYKSIPDSIYWPVVVIATLASVVASQSVISATFSIVNQCKAMGCFPHVKVLHTSIDIPGQIYIPEINWMLMLLSLSVTLGFRDTSLIGNAYGLAVTTVMLVTTFLMFLVVIIVWRKSFFLALLLLLIFGTVESVYFSASLIKVPKGGWVPLALALIFMAIMCVWHYGTAKKCEFEIQNRVSMKQILSLGPSLGMVRVPGIGLVYSNLVTGVPCVFCHFITNIPAFHEVLVFVCVKSVLVPHVPQKERFLVGRIGPRAYMMFRCIVRYGYKDVQEESRVFEEMLVDSIDQFVRLERMWDNVEKGQASICTGGQVANTNNCTLNGCEHETAGMNTNFDHHMTMVDAEISFVDSDSSISINVDAIRSCSNSSTKPESFFEGGDVYIEDAVTEEDIKEAKAAGVTYVLGRSIVRASRNSSFLKRAVINHAYSFLKENCRSPALALHIPHPSLIRVGMVCHV</sequence>
<dbReference type="EMBL" id="JABFUD020000018">
    <property type="protein sequence ID" value="KAI5066209.1"/>
    <property type="molecule type" value="Genomic_DNA"/>
</dbReference>
<comment type="subcellular location">
    <subcellularLocation>
        <location evidence="1 10">Membrane</location>
        <topology evidence="1 10">Multi-pass membrane protein</topology>
    </subcellularLocation>
</comment>
<evidence type="ECO:0000256" key="3">
    <source>
        <dbReference type="ARBA" id="ARBA00022448"/>
    </source>
</evidence>
<feature type="transmembrane region" description="Helical" evidence="10">
    <location>
        <begin position="315"/>
        <end position="335"/>
    </location>
</feature>